<organism evidence="18 19">
    <name type="scientific">Colletotrichum chlorophyti</name>
    <dbReference type="NCBI Taxonomy" id="708187"/>
    <lineage>
        <taxon>Eukaryota</taxon>
        <taxon>Fungi</taxon>
        <taxon>Dikarya</taxon>
        <taxon>Ascomycota</taxon>
        <taxon>Pezizomycotina</taxon>
        <taxon>Sordariomycetes</taxon>
        <taxon>Hypocreomycetidae</taxon>
        <taxon>Glomerellales</taxon>
        <taxon>Glomerellaceae</taxon>
        <taxon>Colletotrichum</taxon>
    </lineage>
</organism>
<dbReference type="STRING" id="708187.A0A1Q8RTR6"/>
<keyword evidence="19" id="KW-1185">Reference proteome</keyword>
<evidence type="ECO:0000256" key="15">
    <source>
        <dbReference type="PROSITE-ProRule" id="PRU01356"/>
    </source>
</evidence>
<comment type="similarity">
    <text evidence="3">Belongs to the RBT5 family.</text>
</comment>
<evidence type="ECO:0000256" key="1">
    <source>
        <dbReference type="ARBA" id="ARBA00004609"/>
    </source>
</evidence>
<feature type="domain" description="CFEM" evidence="17">
    <location>
        <begin position="1"/>
        <end position="119"/>
    </location>
</feature>
<dbReference type="PANTHER" id="PTHR37928">
    <property type="entry name" value="CFEM DOMAIN PROTEIN (AFU_ORTHOLOGUE AFUA_6G14090)"/>
    <property type="match status" value="1"/>
</dbReference>
<name>A0A1Q8RTR6_9PEZI</name>
<dbReference type="InterPro" id="IPR051735">
    <property type="entry name" value="CFEM_domain"/>
</dbReference>
<evidence type="ECO:0000256" key="6">
    <source>
        <dbReference type="ARBA" id="ARBA00022617"/>
    </source>
</evidence>
<reference evidence="18 19" key="1">
    <citation type="submission" date="2016-11" db="EMBL/GenBank/DDBJ databases">
        <title>Draft Genome Assembly of Colletotrichum chlorophyti a pathogen of herbaceous plants.</title>
        <authorList>
            <person name="Gan P."/>
            <person name="Narusaka M."/>
            <person name="Tsushima A."/>
            <person name="Narusaka Y."/>
            <person name="Takano Y."/>
            <person name="Shirasu K."/>
        </authorList>
    </citation>
    <scope>NUCLEOTIDE SEQUENCE [LARGE SCALE GENOMIC DNA]</scope>
    <source>
        <strain evidence="18 19">NTL11</strain>
    </source>
</reference>
<keyword evidence="6 15" id="KW-0349">Heme</keyword>
<keyword evidence="12" id="KW-1015">Disulfide bond</keyword>
<proteinExistence type="inferred from homology"/>
<gene>
    <name evidence="18" type="ORF">CCHL11_06167</name>
</gene>
<comment type="subcellular location">
    <subcellularLocation>
        <location evidence="1">Cell membrane</location>
        <topology evidence="1">Lipid-anchor</topology>
        <topology evidence="1">GPI-anchor</topology>
    </subcellularLocation>
    <subcellularLocation>
        <location evidence="2">Secreted</location>
    </subcellularLocation>
</comment>
<feature type="chain" id="PRO_5012705994" description="CFEM domain-containing protein" evidence="16">
    <location>
        <begin position="17"/>
        <end position="178"/>
    </location>
</feature>
<keyword evidence="11" id="KW-0472">Membrane</keyword>
<evidence type="ECO:0000256" key="5">
    <source>
        <dbReference type="ARBA" id="ARBA00022525"/>
    </source>
</evidence>
<keyword evidence="7" id="KW-0336">GPI-anchor</keyword>
<evidence type="ECO:0000256" key="7">
    <source>
        <dbReference type="ARBA" id="ARBA00022622"/>
    </source>
</evidence>
<evidence type="ECO:0000256" key="14">
    <source>
        <dbReference type="ARBA" id="ARBA00023288"/>
    </source>
</evidence>
<sequence length="178" mass="16979">MKSSCVLLAAVGIVAAQQKFLDVVPKCAVECLTQAVRDGTNCTSIDDSQCICEAANYRGIYSVGQVCVIEACGADVATKELLPAASSFCFQVTGGATAPPVDAASSAVSSVASSAAAASGSAAATAASGSASVTGTPTQAASDTAASVATTTTQPGAAAGVGSLGAFGMLALGALAAF</sequence>
<evidence type="ECO:0000256" key="3">
    <source>
        <dbReference type="ARBA" id="ARBA00010031"/>
    </source>
</evidence>
<keyword evidence="9 16" id="KW-0732">Signal</keyword>
<feature type="signal peptide" evidence="16">
    <location>
        <begin position="1"/>
        <end position="16"/>
    </location>
</feature>
<feature type="binding site" description="axial binding residue" evidence="15">
    <location>
        <position position="47"/>
    </location>
    <ligand>
        <name>heme</name>
        <dbReference type="ChEBI" id="CHEBI:30413"/>
    </ligand>
    <ligandPart>
        <name>Fe</name>
        <dbReference type="ChEBI" id="CHEBI:18248"/>
    </ligandPart>
</feature>
<keyword evidence="14" id="KW-0449">Lipoprotein</keyword>
<accession>A0A1Q8RTR6</accession>
<dbReference type="SMART" id="SM00747">
    <property type="entry name" value="CFEM"/>
    <property type="match status" value="1"/>
</dbReference>
<dbReference type="InterPro" id="IPR008427">
    <property type="entry name" value="Extracellular_membr_CFEM_dom"/>
</dbReference>
<keyword evidence="4" id="KW-1003">Cell membrane</keyword>
<evidence type="ECO:0000313" key="19">
    <source>
        <dbReference type="Proteomes" id="UP000186583"/>
    </source>
</evidence>
<dbReference type="PANTHER" id="PTHR37928:SF2">
    <property type="entry name" value="GPI ANCHORED CFEM DOMAIN PROTEIN (AFU_ORTHOLOGUE AFUA_6G10580)"/>
    <property type="match status" value="1"/>
</dbReference>
<comment type="caution">
    <text evidence="15">Lacks conserved residue(s) required for the propagation of feature annotation.</text>
</comment>
<dbReference type="GO" id="GO:0046872">
    <property type="term" value="F:metal ion binding"/>
    <property type="evidence" value="ECO:0007669"/>
    <property type="project" value="UniProtKB-UniRule"/>
</dbReference>
<dbReference type="OrthoDB" id="3767534at2759"/>
<evidence type="ECO:0000313" key="18">
    <source>
        <dbReference type="EMBL" id="OLN87563.1"/>
    </source>
</evidence>
<evidence type="ECO:0000259" key="17">
    <source>
        <dbReference type="PROSITE" id="PS52012"/>
    </source>
</evidence>
<dbReference type="AlphaFoldDB" id="A0A1Q8RTR6"/>
<dbReference type="EMBL" id="MPGH01000091">
    <property type="protein sequence ID" value="OLN87563.1"/>
    <property type="molecule type" value="Genomic_DNA"/>
</dbReference>
<evidence type="ECO:0000256" key="10">
    <source>
        <dbReference type="ARBA" id="ARBA00023004"/>
    </source>
</evidence>
<evidence type="ECO:0000256" key="8">
    <source>
        <dbReference type="ARBA" id="ARBA00022723"/>
    </source>
</evidence>
<keyword evidence="10 15" id="KW-0408">Iron</keyword>
<evidence type="ECO:0000256" key="13">
    <source>
        <dbReference type="ARBA" id="ARBA00023180"/>
    </source>
</evidence>
<comment type="caution">
    <text evidence="18">The sequence shown here is derived from an EMBL/GenBank/DDBJ whole genome shotgun (WGS) entry which is preliminary data.</text>
</comment>
<evidence type="ECO:0000256" key="16">
    <source>
        <dbReference type="SAM" id="SignalP"/>
    </source>
</evidence>
<dbReference type="GO" id="GO:0005576">
    <property type="term" value="C:extracellular region"/>
    <property type="evidence" value="ECO:0007669"/>
    <property type="project" value="UniProtKB-SubCell"/>
</dbReference>
<keyword evidence="5" id="KW-0964">Secreted</keyword>
<dbReference type="GO" id="GO:0098552">
    <property type="term" value="C:side of membrane"/>
    <property type="evidence" value="ECO:0007669"/>
    <property type="project" value="UniProtKB-KW"/>
</dbReference>
<dbReference type="Proteomes" id="UP000186583">
    <property type="component" value="Unassembled WGS sequence"/>
</dbReference>
<dbReference type="PROSITE" id="PS52012">
    <property type="entry name" value="CFEM"/>
    <property type="match status" value="1"/>
</dbReference>
<evidence type="ECO:0000256" key="4">
    <source>
        <dbReference type="ARBA" id="ARBA00022475"/>
    </source>
</evidence>
<evidence type="ECO:0000256" key="2">
    <source>
        <dbReference type="ARBA" id="ARBA00004613"/>
    </source>
</evidence>
<evidence type="ECO:0000256" key="9">
    <source>
        <dbReference type="ARBA" id="ARBA00022729"/>
    </source>
</evidence>
<keyword evidence="8 15" id="KW-0479">Metal-binding</keyword>
<evidence type="ECO:0000256" key="12">
    <source>
        <dbReference type="ARBA" id="ARBA00023157"/>
    </source>
</evidence>
<dbReference type="GO" id="GO:0005886">
    <property type="term" value="C:plasma membrane"/>
    <property type="evidence" value="ECO:0007669"/>
    <property type="project" value="UniProtKB-SubCell"/>
</dbReference>
<keyword evidence="13" id="KW-0325">Glycoprotein</keyword>
<protein>
    <recommendedName>
        <fullName evidence="17">CFEM domain-containing protein</fullName>
    </recommendedName>
</protein>
<evidence type="ECO:0000256" key="11">
    <source>
        <dbReference type="ARBA" id="ARBA00023136"/>
    </source>
</evidence>
<dbReference type="Pfam" id="PF05730">
    <property type="entry name" value="CFEM"/>
    <property type="match status" value="1"/>
</dbReference>